<reference evidence="2" key="1">
    <citation type="journal article" date="2010" name="Stand. Genomic Sci.">
        <title>Complete genome sequence of Thermocrinis albus type strain (HI 11/12T).</title>
        <authorList>
            <person name="Wirth R."/>
            <person name="Sikorski J."/>
            <person name="Brambilla E."/>
            <person name="Misra M."/>
            <person name="Lapidus A."/>
            <person name="Copeland A."/>
            <person name="Nolan M."/>
            <person name="Lucas S."/>
            <person name="Chen F."/>
            <person name="Tice H."/>
            <person name="Cheng J.F."/>
            <person name="Han C."/>
            <person name="Detter J.C."/>
            <person name="Tapia R."/>
            <person name="Bruce D."/>
            <person name="Goodwin L."/>
            <person name="Pitluck S."/>
            <person name="Pati A."/>
            <person name="Anderson I."/>
            <person name="Ivanova N."/>
            <person name="Mavromatis K."/>
            <person name="Mikhailova N."/>
            <person name="Chen A."/>
            <person name="Palaniappan K."/>
            <person name="Bilek Y."/>
            <person name="Hader T."/>
            <person name="Land M."/>
            <person name="Hauser L."/>
            <person name="Chang Y.J."/>
            <person name="Jeffries C.D."/>
            <person name="Tindall B.J."/>
            <person name="Rohde M."/>
            <person name="Goker M."/>
            <person name="Bristow J."/>
            <person name="Eisen J.A."/>
            <person name="Markowitz V."/>
            <person name="Hugenholtz P."/>
            <person name="Kyrpides N.C."/>
            <person name="Klenk H.P."/>
        </authorList>
    </citation>
    <scope>NUCLEOTIDE SEQUENCE [LARGE SCALE GENOMIC DNA]</scope>
    <source>
        <strain evidence="2">DSM 14484 / JCM 11386 / HI 11/12</strain>
    </source>
</reference>
<evidence type="ECO:0000313" key="1">
    <source>
        <dbReference type="EMBL" id="ADC89160.1"/>
    </source>
</evidence>
<keyword evidence="2" id="KW-1185">Reference proteome</keyword>
<dbReference type="KEGG" id="tal:Thal_0526"/>
<proteinExistence type="predicted"/>
<dbReference type="OrthoDB" id="14941at2"/>
<gene>
    <name evidence="1" type="ordered locus">Thal_0526</name>
</gene>
<dbReference type="Proteomes" id="UP000002043">
    <property type="component" value="Chromosome"/>
</dbReference>
<dbReference type="AlphaFoldDB" id="D3SPS3"/>
<evidence type="ECO:0000313" key="2">
    <source>
        <dbReference type="Proteomes" id="UP000002043"/>
    </source>
</evidence>
<protein>
    <submittedName>
        <fullName evidence="1">Uncharacterized protein</fullName>
    </submittedName>
</protein>
<accession>D3SPS3</accession>
<name>D3SPS3_THEAH</name>
<sequence>MYKAVLIFSKIAKSFTDLTWGKSRDDLVSKCMKAIRAFLEGSSPSEVSQKREISEGIEFLLEDLYKLSREDPEGAHKLLQLLSIFVKSPVPCKIKLISFAEALLEDKRPAQKGV</sequence>
<dbReference type="EMBL" id="CP001931">
    <property type="protein sequence ID" value="ADC89160.1"/>
    <property type="molecule type" value="Genomic_DNA"/>
</dbReference>
<dbReference type="HOGENOM" id="CLU_2119968_0_0_0"/>
<dbReference type="STRING" id="638303.Thal_0526"/>
<dbReference type="RefSeq" id="WP_012991567.1">
    <property type="nucleotide sequence ID" value="NC_013894.1"/>
</dbReference>
<organism evidence="1 2">
    <name type="scientific">Thermocrinis albus (strain DSM 14484 / JCM 11386 / HI 11/12)</name>
    <dbReference type="NCBI Taxonomy" id="638303"/>
    <lineage>
        <taxon>Bacteria</taxon>
        <taxon>Pseudomonadati</taxon>
        <taxon>Aquificota</taxon>
        <taxon>Aquificia</taxon>
        <taxon>Aquificales</taxon>
        <taxon>Aquificaceae</taxon>
        <taxon>Thermocrinis</taxon>
    </lineage>
</organism>